<dbReference type="PANTHER" id="PTHR22198">
    <property type="entry name" value="FERM DOMAIN-CONTAINING PROTEIN"/>
    <property type="match status" value="1"/>
</dbReference>
<feature type="compositionally biased region" description="Polar residues" evidence="1">
    <location>
        <begin position="292"/>
        <end position="306"/>
    </location>
</feature>
<dbReference type="AlphaFoldDB" id="A0A915J3A7"/>
<accession>A0A915J3A7</accession>
<dbReference type="Proteomes" id="UP000887565">
    <property type="component" value="Unplaced"/>
</dbReference>
<evidence type="ECO:0000313" key="4">
    <source>
        <dbReference type="WBParaSite" id="nRc.2.0.1.t20192-RA"/>
    </source>
</evidence>
<feature type="domain" description="DUF7153" evidence="2">
    <location>
        <begin position="85"/>
        <end position="265"/>
    </location>
</feature>
<dbReference type="PANTHER" id="PTHR22198:SF1">
    <property type="entry name" value="FERM DOMAIN-CONTAINING PROTEIN"/>
    <property type="match status" value="1"/>
</dbReference>
<evidence type="ECO:0000259" key="2">
    <source>
        <dbReference type="Pfam" id="PF23672"/>
    </source>
</evidence>
<keyword evidence="3" id="KW-1185">Reference proteome</keyword>
<feature type="region of interest" description="Disordered" evidence="1">
    <location>
        <begin position="288"/>
        <end position="317"/>
    </location>
</feature>
<evidence type="ECO:0000313" key="3">
    <source>
        <dbReference type="Proteomes" id="UP000887565"/>
    </source>
</evidence>
<name>A0A915J3A7_ROMCU</name>
<organism evidence="3 4">
    <name type="scientific">Romanomermis culicivorax</name>
    <name type="common">Nematode worm</name>
    <dbReference type="NCBI Taxonomy" id="13658"/>
    <lineage>
        <taxon>Eukaryota</taxon>
        <taxon>Metazoa</taxon>
        <taxon>Ecdysozoa</taxon>
        <taxon>Nematoda</taxon>
        <taxon>Enoplea</taxon>
        <taxon>Dorylaimia</taxon>
        <taxon>Mermithida</taxon>
        <taxon>Mermithoidea</taxon>
        <taxon>Mermithidae</taxon>
        <taxon>Romanomermis</taxon>
    </lineage>
</organism>
<feature type="region of interest" description="Disordered" evidence="1">
    <location>
        <begin position="509"/>
        <end position="529"/>
    </location>
</feature>
<dbReference type="InterPro" id="IPR055577">
    <property type="entry name" value="DUF7153"/>
</dbReference>
<sequence>MQQSHGKIFRFPDYSVRHHHAIRSLFLKMPIVDPNAAGPKRYAVFTFVQDEKPGCPTSPAQRFPMSPHASSFEASTRLKQSELFHMKRLKSLEKHVSYPFVDVTFFSSYQNANDMKNLLEPSDCINLHDHTILLQKGCFEEVQLVDPKRDMILTPIDSDDPLTERMTGRGVTTENKIPYDTPEERAEDYKLTRGYIIIAYKTMEHMYRQLGLRRIAFYRQISTTSDFTYVLVIEIINLLVYAAQTLNLMDSIKLRLCGYTGIFRECDFQVDLATAAVHKIETTYRPPPTYKPISSGSMKSNAGQNKGSRRSSSESQYKLLEPVGEDAENEKDENVTNTISASNDVQVLTEMFRKKTEIANRRRKEQEIAAKLDEQRKTKLFKLYSVHWFYLRHPFNRGRNSIPDYAPPPPPSDYGRDDDYGNSDWLNDNDFIKAPKAMPESPDSIADSVENLDVNTENHTPPEQQQHQPVVQNTAQNENVVVDVHSQRQTGESEGSASLKMPAQSPFVSPLVEHRAKSPSTPKSFDAKGQPTLLEARPATPLASGLVAECKRNSVELTNTLFKNKKYSLIIRD</sequence>
<dbReference type="Pfam" id="PF23672">
    <property type="entry name" value="DUF7153"/>
    <property type="match status" value="1"/>
</dbReference>
<protein>
    <recommendedName>
        <fullName evidence="2">DUF7153 domain-containing protein</fullName>
    </recommendedName>
</protein>
<dbReference type="WBParaSite" id="nRc.2.0.1.t20192-RA">
    <property type="protein sequence ID" value="nRc.2.0.1.t20192-RA"/>
    <property type="gene ID" value="nRc.2.0.1.g20192"/>
</dbReference>
<evidence type="ECO:0000256" key="1">
    <source>
        <dbReference type="SAM" id="MobiDB-lite"/>
    </source>
</evidence>
<reference evidence="4" key="1">
    <citation type="submission" date="2022-11" db="UniProtKB">
        <authorList>
            <consortium name="WormBaseParasite"/>
        </authorList>
    </citation>
    <scope>IDENTIFICATION</scope>
</reference>
<proteinExistence type="predicted"/>
<feature type="region of interest" description="Disordered" evidence="1">
    <location>
        <begin position="397"/>
        <end position="423"/>
    </location>
</feature>